<evidence type="ECO:0000313" key="2">
    <source>
        <dbReference type="Proteomes" id="UP001164250"/>
    </source>
</evidence>
<organism evidence="1 2">
    <name type="scientific">Pistacia atlantica</name>
    <dbReference type="NCBI Taxonomy" id="434234"/>
    <lineage>
        <taxon>Eukaryota</taxon>
        <taxon>Viridiplantae</taxon>
        <taxon>Streptophyta</taxon>
        <taxon>Embryophyta</taxon>
        <taxon>Tracheophyta</taxon>
        <taxon>Spermatophyta</taxon>
        <taxon>Magnoliopsida</taxon>
        <taxon>eudicotyledons</taxon>
        <taxon>Gunneridae</taxon>
        <taxon>Pentapetalae</taxon>
        <taxon>rosids</taxon>
        <taxon>malvids</taxon>
        <taxon>Sapindales</taxon>
        <taxon>Anacardiaceae</taxon>
        <taxon>Pistacia</taxon>
    </lineage>
</organism>
<keyword evidence="2" id="KW-1185">Reference proteome</keyword>
<evidence type="ECO:0000313" key="1">
    <source>
        <dbReference type="EMBL" id="KAJ0086921.1"/>
    </source>
</evidence>
<protein>
    <submittedName>
        <fullName evidence="1">Uncharacterized protein</fullName>
    </submittedName>
</protein>
<sequence>MSRKGFNIHRKKGLCRDGLYLFEVTSIVSILQCVQGQDSLWSDTKSSGRVISPGRTILKKKSEAFHVLICMQDAEPNDRKIVKLCEYASKNPLQIPKVCFTFWLTHYFAC</sequence>
<dbReference type="EMBL" id="CM047906">
    <property type="protein sequence ID" value="KAJ0086921.1"/>
    <property type="molecule type" value="Genomic_DNA"/>
</dbReference>
<reference evidence="2" key="1">
    <citation type="journal article" date="2023" name="G3 (Bethesda)">
        <title>Genome assembly and association tests identify interacting loci associated with vigor, precocity, and sex in interspecific pistachio rootstocks.</title>
        <authorList>
            <person name="Palmer W."/>
            <person name="Jacygrad E."/>
            <person name="Sagayaradj S."/>
            <person name="Cavanaugh K."/>
            <person name="Han R."/>
            <person name="Bertier L."/>
            <person name="Beede B."/>
            <person name="Kafkas S."/>
            <person name="Golino D."/>
            <person name="Preece J."/>
            <person name="Michelmore R."/>
        </authorList>
    </citation>
    <scope>NUCLEOTIDE SEQUENCE [LARGE SCALE GENOMIC DNA]</scope>
</reference>
<gene>
    <name evidence="1" type="ORF">Patl1_07165</name>
</gene>
<comment type="caution">
    <text evidence="1">The sequence shown here is derived from an EMBL/GenBank/DDBJ whole genome shotgun (WGS) entry which is preliminary data.</text>
</comment>
<name>A0ACC1AJT1_9ROSI</name>
<proteinExistence type="predicted"/>
<accession>A0ACC1AJT1</accession>
<dbReference type="Proteomes" id="UP001164250">
    <property type="component" value="Chromosome 10"/>
</dbReference>